<dbReference type="InterPro" id="IPR036188">
    <property type="entry name" value="FAD/NAD-bd_sf"/>
</dbReference>
<feature type="domain" description="FAD-dependent oxidoreductase 2 FAD-binding" evidence="3">
    <location>
        <begin position="4"/>
        <end position="391"/>
    </location>
</feature>
<evidence type="ECO:0000256" key="1">
    <source>
        <dbReference type="ARBA" id="ARBA00022630"/>
    </source>
</evidence>
<evidence type="ECO:0000256" key="2">
    <source>
        <dbReference type="ARBA" id="ARBA00023002"/>
    </source>
</evidence>
<evidence type="ECO:0000259" key="4">
    <source>
        <dbReference type="Pfam" id="PF02910"/>
    </source>
</evidence>
<accession>A0ABZ2QJF4</accession>
<dbReference type="InterPro" id="IPR030664">
    <property type="entry name" value="SdhA/FrdA/AprA"/>
</dbReference>
<dbReference type="Gene3D" id="1.20.58.100">
    <property type="entry name" value="Fumarate reductase/succinate dehydrogenase flavoprotein-like, C-terminal domain"/>
    <property type="match status" value="1"/>
</dbReference>
<dbReference type="Gene3D" id="3.50.50.60">
    <property type="entry name" value="FAD/NAD(P)-binding domain"/>
    <property type="match status" value="1"/>
</dbReference>
<keyword evidence="1" id="KW-0285">Flavoprotein</keyword>
<dbReference type="EMBL" id="CP147982">
    <property type="protein sequence ID" value="WXK76253.1"/>
    <property type="molecule type" value="Genomic_DNA"/>
</dbReference>
<dbReference type="PRINTS" id="PR00411">
    <property type="entry name" value="PNDRDTASEI"/>
</dbReference>
<protein>
    <submittedName>
        <fullName evidence="5">FAD-binding protein</fullName>
    </submittedName>
</protein>
<name>A0ABZ2QJF4_9ACTN</name>
<dbReference type="InterPro" id="IPR003953">
    <property type="entry name" value="FAD-dep_OxRdtase_2_FAD-bd"/>
</dbReference>
<dbReference type="Pfam" id="PF00890">
    <property type="entry name" value="FAD_binding_2"/>
    <property type="match status" value="1"/>
</dbReference>
<gene>
    <name evidence="5" type="ORF">WAB15_09795</name>
</gene>
<dbReference type="RefSeq" id="WP_407285995.1">
    <property type="nucleotide sequence ID" value="NZ_CP147982.1"/>
</dbReference>
<dbReference type="SUPFAM" id="SSF51905">
    <property type="entry name" value="FAD/NAD(P)-binding domain"/>
    <property type="match status" value="1"/>
</dbReference>
<dbReference type="PANTHER" id="PTHR11632:SF51">
    <property type="entry name" value="SUCCINATE DEHYDROGENASE [UBIQUINONE] FLAVOPROTEIN SUBUNIT, MITOCHONDRIAL"/>
    <property type="match status" value="1"/>
</dbReference>
<reference evidence="5 6" key="1">
    <citation type="submission" date="2024-03" db="EMBL/GenBank/DDBJ databases">
        <title>The complete genome of Streptomyces sirii sp.nov.</title>
        <authorList>
            <person name="Zakalyukina Y.V."/>
            <person name="Belik A.R."/>
            <person name="Biryukov M.V."/>
            <person name="Baturina O.A."/>
            <person name="Kabilov M.R."/>
        </authorList>
    </citation>
    <scope>NUCLEOTIDE SEQUENCE [LARGE SCALE GENOMIC DNA]</scope>
    <source>
        <strain evidence="5 6">BP-8</strain>
    </source>
</reference>
<keyword evidence="2" id="KW-0560">Oxidoreductase</keyword>
<dbReference type="PANTHER" id="PTHR11632">
    <property type="entry name" value="SUCCINATE DEHYDROGENASE 2 FLAVOPROTEIN SUBUNIT"/>
    <property type="match status" value="1"/>
</dbReference>
<evidence type="ECO:0000313" key="5">
    <source>
        <dbReference type="EMBL" id="WXK76253.1"/>
    </source>
</evidence>
<sequence>MGTVIVVGAGGSGLSAAIEAADNGADVILVTKALYESQKYKWASTGGCTWKTHAFNAAVAADDSVAAHVHDTIVGGSQANNPELVDTLCRGARDLVDWLEGLGLSFERDADGEFATRPFGGCGTPRGVYLEDRLGYHIQSVLTARLGELVAEGRVRIVSGVRATKVLRDADGHVNGIEAMAVDTLERMVIPGAGVILADGGGASMYAPSAASMDKSCDGIALGLAAGAGVIDMEFLQFHPTGLASGVLTFDGSLVEEALRFDGALLLNRDGERFMLGHDPRGEMATRDVVSRGIYREIIEGRAFDDGAVRLDISTCAHLIPTTYPALDERLIQAGFDPRGVTSLKIRPTAHFLMGGLLINSRSETTVPGLYAAGETAGGIHGANRLGGNGLSECLVFGRIAGRNAAAECREAAAGGEIKVIGSLNLPSHKGGDTPETVLQDLRAAMYWHAGPVRTRRGLTTMLGLLETFEERAGRLAFTTGSRAAGQVQTATDLSNLLLASRLIVEGALMREESRGAHYRDDFPQQSDDFIGYSAALKEGRLVWAPYMHTT</sequence>
<keyword evidence="6" id="KW-1185">Reference proteome</keyword>
<dbReference type="PRINTS" id="PR00368">
    <property type="entry name" value="FADPNR"/>
</dbReference>
<dbReference type="Gene3D" id="3.90.700.10">
    <property type="entry name" value="Succinate dehydrogenase/fumarate reductase flavoprotein, catalytic domain"/>
    <property type="match status" value="1"/>
</dbReference>
<dbReference type="InterPro" id="IPR015939">
    <property type="entry name" value="Fum_Rdtase/Succ_DH_flav-like_C"/>
</dbReference>
<evidence type="ECO:0000259" key="3">
    <source>
        <dbReference type="Pfam" id="PF00890"/>
    </source>
</evidence>
<organism evidence="5 6">
    <name type="scientific">Streptomyces sirii</name>
    <dbReference type="NCBI Taxonomy" id="3127701"/>
    <lineage>
        <taxon>Bacteria</taxon>
        <taxon>Bacillati</taxon>
        <taxon>Actinomycetota</taxon>
        <taxon>Actinomycetes</taxon>
        <taxon>Kitasatosporales</taxon>
        <taxon>Streptomycetaceae</taxon>
        <taxon>Streptomyces</taxon>
    </lineage>
</organism>
<dbReference type="InterPro" id="IPR037099">
    <property type="entry name" value="Fum_R/Succ_DH_flav-like_C_sf"/>
</dbReference>
<dbReference type="Proteomes" id="UP001626628">
    <property type="component" value="Chromosome"/>
</dbReference>
<dbReference type="InterPro" id="IPR027477">
    <property type="entry name" value="Succ_DH/fumarate_Rdtase_cat_sf"/>
</dbReference>
<evidence type="ECO:0000313" key="6">
    <source>
        <dbReference type="Proteomes" id="UP001626628"/>
    </source>
</evidence>
<dbReference type="Pfam" id="PF02910">
    <property type="entry name" value="Succ_DH_flav_C"/>
    <property type="match status" value="1"/>
</dbReference>
<proteinExistence type="predicted"/>
<feature type="domain" description="Fumarate reductase/succinate dehydrogenase flavoprotein-like C-terminal" evidence="4">
    <location>
        <begin position="440"/>
        <end position="534"/>
    </location>
</feature>
<dbReference type="SUPFAM" id="SSF46977">
    <property type="entry name" value="Succinate dehydrogenase/fumarate reductase flavoprotein C-terminal domain"/>
    <property type="match status" value="1"/>
</dbReference>
<dbReference type="SUPFAM" id="SSF56425">
    <property type="entry name" value="Succinate dehydrogenase/fumarate reductase flavoprotein, catalytic domain"/>
    <property type="match status" value="1"/>
</dbReference>